<comment type="cofactor">
    <cofactor evidence="1">
        <name>pyridoxal 5'-phosphate</name>
        <dbReference type="ChEBI" id="CHEBI:597326"/>
    </cofactor>
</comment>
<keyword evidence="2" id="KW-0663">Pyridoxal phosphate</keyword>
<reference evidence="5" key="1">
    <citation type="submission" date="2016-10" db="EMBL/GenBank/DDBJ databases">
        <authorList>
            <person name="Varghese N."/>
            <person name="Submissions S."/>
        </authorList>
    </citation>
    <scope>NUCLEOTIDE SEQUENCE [LARGE SCALE GENOMIC DNA]</scope>
    <source>
        <strain evidence="5">DSM 45422</strain>
    </source>
</reference>
<protein>
    <submittedName>
        <fullName evidence="4">Diaminopropionate ammonia-lyase</fullName>
    </submittedName>
</protein>
<dbReference type="NCBIfam" id="NF006058">
    <property type="entry name" value="PRK08206.1"/>
    <property type="match status" value="1"/>
</dbReference>
<evidence type="ECO:0000256" key="2">
    <source>
        <dbReference type="ARBA" id="ARBA00022898"/>
    </source>
</evidence>
<evidence type="ECO:0000256" key="1">
    <source>
        <dbReference type="ARBA" id="ARBA00001933"/>
    </source>
</evidence>
<dbReference type="PANTHER" id="PTHR42937">
    <property type="match status" value="1"/>
</dbReference>
<dbReference type="AlphaFoldDB" id="A0A1H3DHM5"/>
<dbReference type="OrthoDB" id="34584at2"/>
<dbReference type="EMBL" id="FNOT01000002">
    <property type="protein sequence ID" value="SDX65840.1"/>
    <property type="molecule type" value="Genomic_DNA"/>
</dbReference>
<dbReference type="InterPro" id="IPR001926">
    <property type="entry name" value="TrpB-like_PALP"/>
</dbReference>
<accession>A0A1H3DHM5</accession>
<dbReference type="GO" id="GO:1901605">
    <property type="term" value="P:alpha-amino acid metabolic process"/>
    <property type="evidence" value="ECO:0007669"/>
    <property type="project" value="UniProtKB-ARBA"/>
</dbReference>
<feature type="domain" description="Tryptophan synthase beta chain-like PALP" evidence="3">
    <location>
        <begin position="36"/>
        <end position="362"/>
    </location>
</feature>
<dbReference type="Proteomes" id="UP000198921">
    <property type="component" value="Unassembled WGS sequence"/>
</dbReference>
<dbReference type="SUPFAM" id="SSF53686">
    <property type="entry name" value="Tryptophan synthase beta subunit-like PLP-dependent enzymes"/>
    <property type="match status" value="1"/>
</dbReference>
<dbReference type="Gene3D" id="3.40.50.1100">
    <property type="match status" value="3"/>
</dbReference>
<dbReference type="Pfam" id="PF00291">
    <property type="entry name" value="PALP"/>
    <property type="match status" value="1"/>
</dbReference>
<evidence type="ECO:0000259" key="3">
    <source>
        <dbReference type="Pfam" id="PF00291"/>
    </source>
</evidence>
<dbReference type="RefSeq" id="WP_091152021.1">
    <property type="nucleotide sequence ID" value="NZ_FNOT01000002.1"/>
</dbReference>
<keyword evidence="4" id="KW-0456">Lyase</keyword>
<gene>
    <name evidence="4" type="ORF">SAMN05660209_00996</name>
</gene>
<dbReference type="STRING" id="1137993.SAMN05660209_00996"/>
<proteinExistence type="predicted"/>
<keyword evidence="5" id="KW-1185">Reference proteome</keyword>
<dbReference type="PANTHER" id="PTHR42937:SF1">
    <property type="entry name" value="DIAMINOPROPIONATE AMMONIA-LYASE"/>
    <property type="match status" value="1"/>
</dbReference>
<name>A0A1H3DHM5_9ACTN</name>
<dbReference type="GO" id="GO:0016829">
    <property type="term" value="F:lyase activity"/>
    <property type="evidence" value="ECO:0007669"/>
    <property type="project" value="UniProtKB-KW"/>
</dbReference>
<sequence length="374" mass="37990">MAATGTDRGWLVRPVARAWRCPAPEAGARAFHTSLPGYRPTPLVTMPDLAARWGVGTVVVKHEESRFGLPAFKALGASWAVARLLADRAGLDLPGVRLERLRDVAAQAPVTLVTATDGNHGRALARVGAWLRLPVEVLVPDVLSAAAEAAIAAEGARVTRVDGSYDDAVAAAARLTGQLPDAALVQDTAWDGYETVPAWVVEGYQTMLTELDEQLADQGLWPASLVAVPVGVGSLAQAVIAHAHSAPDPVRVLSCEPDTAACVLASVAAGEPVSVPTAATVMAGLNCGTPSSLAWPYLRDGLDAAVAVSDEQARAAVTELAAAGIPAGASGAAALAGASACLDDPDRRAALDLPADAVVVLLDTEAAGGAGGLT</sequence>
<evidence type="ECO:0000313" key="4">
    <source>
        <dbReference type="EMBL" id="SDX65840.1"/>
    </source>
</evidence>
<evidence type="ECO:0000313" key="5">
    <source>
        <dbReference type="Proteomes" id="UP000198921"/>
    </source>
</evidence>
<dbReference type="InterPro" id="IPR036052">
    <property type="entry name" value="TrpB-like_PALP_sf"/>
</dbReference>
<organism evidence="4 5">
    <name type="scientific">Geodermatophilus africanus</name>
    <dbReference type="NCBI Taxonomy" id="1137993"/>
    <lineage>
        <taxon>Bacteria</taxon>
        <taxon>Bacillati</taxon>
        <taxon>Actinomycetota</taxon>
        <taxon>Actinomycetes</taxon>
        <taxon>Geodermatophilales</taxon>
        <taxon>Geodermatophilaceae</taxon>
        <taxon>Geodermatophilus</taxon>
    </lineage>
</organism>